<proteinExistence type="predicted"/>
<evidence type="ECO:0000313" key="1">
    <source>
        <dbReference type="EMBL" id="MCH88492.1"/>
    </source>
</evidence>
<dbReference type="AlphaFoldDB" id="A0A392MLT6"/>
<gene>
    <name evidence="1" type="ORF">A2U01_0009381</name>
</gene>
<organism evidence="1 2">
    <name type="scientific">Trifolium medium</name>
    <dbReference type="NCBI Taxonomy" id="97028"/>
    <lineage>
        <taxon>Eukaryota</taxon>
        <taxon>Viridiplantae</taxon>
        <taxon>Streptophyta</taxon>
        <taxon>Embryophyta</taxon>
        <taxon>Tracheophyta</taxon>
        <taxon>Spermatophyta</taxon>
        <taxon>Magnoliopsida</taxon>
        <taxon>eudicotyledons</taxon>
        <taxon>Gunneridae</taxon>
        <taxon>Pentapetalae</taxon>
        <taxon>rosids</taxon>
        <taxon>fabids</taxon>
        <taxon>Fabales</taxon>
        <taxon>Fabaceae</taxon>
        <taxon>Papilionoideae</taxon>
        <taxon>50 kb inversion clade</taxon>
        <taxon>NPAAA clade</taxon>
        <taxon>Hologalegina</taxon>
        <taxon>IRL clade</taxon>
        <taxon>Trifolieae</taxon>
        <taxon>Trifolium</taxon>
    </lineage>
</organism>
<keyword evidence="2" id="KW-1185">Reference proteome</keyword>
<reference evidence="1 2" key="1">
    <citation type="journal article" date="2018" name="Front. Plant Sci.">
        <title>Red Clover (Trifolium pratense) and Zigzag Clover (T. medium) - A Picture of Genomic Similarities and Differences.</title>
        <authorList>
            <person name="Dluhosova J."/>
            <person name="Istvanek J."/>
            <person name="Nedelnik J."/>
            <person name="Repkova J."/>
        </authorList>
    </citation>
    <scope>NUCLEOTIDE SEQUENCE [LARGE SCALE GENOMIC DNA]</scope>
    <source>
        <strain evidence="2">cv. 10/8</strain>
        <tissue evidence="1">Leaf</tissue>
    </source>
</reference>
<sequence length="77" mass="8520">MAECFRDECAIGRSSNSVARGMGTCQQCLFETTDDCKHSMIAEPMTCLIKLQIDGENWLGEDISATLIHLSQHNTIV</sequence>
<dbReference type="Proteomes" id="UP000265520">
    <property type="component" value="Unassembled WGS sequence"/>
</dbReference>
<protein>
    <submittedName>
        <fullName evidence="1">Uncharacterized protein</fullName>
    </submittedName>
</protein>
<comment type="caution">
    <text evidence="1">The sequence shown here is derived from an EMBL/GenBank/DDBJ whole genome shotgun (WGS) entry which is preliminary data.</text>
</comment>
<dbReference type="EMBL" id="LXQA010014264">
    <property type="protein sequence ID" value="MCH88492.1"/>
    <property type="molecule type" value="Genomic_DNA"/>
</dbReference>
<name>A0A392MLT6_9FABA</name>
<accession>A0A392MLT6</accession>
<evidence type="ECO:0000313" key="2">
    <source>
        <dbReference type="Proteomes" id="UP000265520"/>
    </source>
</evidence>